<accession>A0ABW2WIP2</accession>
<evidence type="ECO:0000313" key="2">
    <source>
        <dbReference type="EMBL" id="MFD0319298.1"/>
    </source>
</evidence>
<protein>
    <submittedName>
        <fullName evidence="2">Uncharacterized protein</fullName>
    </submittedName>
</protein>
<reference evidence="3" key="1">
    <citation type="journal article" date="2019" name="Int. J. Syst. Evol. Microbiol.">
        <title>The Global Catalogue of Microorganisms (GCM) 10K type strain sequencing project: providing services to taxonomists for standard genome sequencing and annotation.</title>
        <authorList>
            <consortium name="The Broad Institute Genomics Platform"/>
            <consortium name="The Broad Institute Genome Sequencing Center for Infectious Disease"/>
            <person name="Wu L."/>
            <person name="Ma J."/>
        </authorList>
    </citation>
    <scope>NUCLEOTIDE SEQUENCE [LARGE SCALE GENOMIC DNA]</scope>
    <source>
        <strain evidence="3">CGMCC 4.7400</strain>
    </source>
</reference>
<dbReference type="RefSeq" id="WP_381617695.1">
    <property type="nucleotide sequence ID" value="NZ_JBHTEB010000001.1"/>
</dbReference>
<evidence type="ECO:0000313" key="3">
    <source>
        <dbReference type="Proteomes" id="UP001597023"/>
    </source>
</evidence>
<keyword evidence="3" id="KW-1185">Reference proteome</keyword>
<proteinExistence type="predicted"/>
<dbReference type="EMBL" id="JBHTEB010000001">
    <property type="protein sequence ID" value="MFD0319298.1"/>
    <property type="molecule type" value="Genomic_DNA"/>
</dbReference>
<sequence length="42" mass="4197">MRRTSSRPLTKVMMAAAVGVTAAVGLAAPASAAEAPQAERVT</sequence>
<feature type="chain" id="PRO_5046479171" evidence="1">
    <location>
        <begin position="33"/>
        <end position="42"/>
    </location>
</feature>
<keyword evidence="1" id="KW-0732">Signal</keyword>
<dbReference type="Proteomes" id="UP001597023">
    <property type="component" value="Unassembled WGS sequence"/>
</dbReference>
<name>A0ABW2WIP2_9ACTN</name>
<organism evidence="2 3">
    <name type="scientific">Streptomyces flavalbus</name>
    <dbReference type="NCBI Taxonomy" id="2665155"/>
    <lineage>
        <taxon>Bacteria</taxon>
        <taxon>Bacillati</taxon>
        <taxon>Actinomycetota</taxon>
        <taxon>Actinomycetes</taxon>
        <taxon>Kitasatosporales</taxon>
        <taxon>Streptomycetaceae</taxon>
        <taxon>Streptomyces</taxon>
    </lineage>
</organism>
<gene>
    <name evidence="2" type="ORF">ACFQZ6_34805</name>
</gene>
<evidence type="ECO:0000256" key="1">
    <source>
        <dbReference type="SAM" id="SignalP"/>
    </source>
</evidence>
<feature type="signal peptide" evidence="1">
    <location>
        <begin position="1"/>
        <end position="32"/>
    </location>
</feature>
<comment type="caution">
    <text evidence="2">The sequence shown here is derived from an EMBL/GenBank/DDBJ whole genome shotgun (WGS) entry which is preliminary data.</text>
</comment>